<evidence type="ECO:0000313" key="1">
    <source>
        <dbReference type="Proteomes" id="UP000790787"/>
    </source>
</evidence>
<dbReference type="Proteomes" id="UP000790787">
    <property type="component" value="Chromosome 13"/>
</dbReference>
<evidence type="ECO:0000313" key="2">
    <source>
        <dbReference type="RefSeq" id="XP_075084716.1"/>
    </source>
</evidence>
<accession>A0AC58SIC5</accession>
<name>A0AC58SIC5_TOBAC</name>
<proteinExistence type="predicted"/>
<reference evidence="2" key="2">
    <citation type="submission" date="2025-08" db="UniProtKB">
        <authorList>
            <consortium name="RefSeq"/>
        </authorList>
    </citation>
    <scope>IDENTIFICATION</scope>
    <source>
        <tissue evidence="2">Leaf</tissue>
    </source>
</reference>
<protein>
    <submittedName>
        <fullName evidence="2">Uncharacterized protein LOC142167971</fullName>
    </submittedName>
</protein>
<organism evidence="1 2">
    <name type="scientific">Nicotiana tabacum</name>
    <name type="common">Common tobacco</name>
    <dbReference type="NCBI Taxonomy" id="4097"/>
    <lineage>
        <taxon>Eukaryota</taxon>
        <taxon>Viridiplantae</taxon>
        <taxon>Streptophyta</taxon>
        <taxon>Embryophyta</taxon>
        <taxon>Tracheophyta</taxon>
        <taxon>Spermatophyta</taxon>
        <taxon>Magnoliopsida</taxon>
        <taxon>eudicotyledons</taxon>
        <taxon>Gunneridae</taxon>
        <taxon>Pentapetalae</taxon>
        <taxon>asterids</taxon>
        <taxon>lamiids</taxon>
        <taxon>Solanales</taxon>
        <taxon>Solanaceae</taxon>
        <taxon>Nicotianoideae</taxon>
        <taxon>Nicotianeae</taxon>
        <taxon>Nicotiana</taxon>
    </lineage>
</organism>
<dbReference type="RefSeq" id="XP_075084716.1">
    <property type="nucleotide sequence ID" value="XM_075228615.1"/>
</dbReference>
<sequence length="547" mass="61014">MGSLDVSSSSVLDGFDDFTIHPSHPFYIHPSDSPGAHLVAPPFDGNGFVIWRKNMLTVLSAKNKLGLITGKITKPQLDSPYYSFWERCNDMVIAWITNSLSKDITNSVMGFDTAKDIWDDINERFEHQMVQNIFKYKGKSVMLPKDTSAPISRLSNESASFNASNSPVQAPTRSFTQRFQFEQKRGSGSSSQLSCKYCKKTGYTIEKCYKLHGFSPNFKLIKGKRSAACVQFEGPFHHHAYTDGQYSETTGHGFSKEQYDHPMTLFQQLNHPPTIHPETPGSENIGFAYFAGVFNHPEVHSAAFHACVVSNLGSNPWILDSGATNHMTPHKHLLINLTPLTTLFLITLPNGYKVKVISTGSIQLRPDMILHNILLVPSFHFNLISIHKLLVQFRCITTLTISACILQGPSLRRPLKIGKATNGLYFLHPTMTSSTMSVVSFPIVVSNPVQCNNSNASCNVQSTPTSVSFTHCTSTSSDINKNDVIWHQRLGHVLFNRMKSISFLSGKISSKQIFFCDVCLMARQQRLPFSDSSIHSSTPFQLVHIDI</sequence>
<keyword evidence="1" id="KW-1185">Reference proteome</keyword>
<reference evidence="1" key="1">
    <citation type="journal article" date="2014" name="Nat. Commun.">
        <title>The tobacco genome sequence and its comparison with those of tomato and potato.</title>
        <authorList>
            <person name="Sierro N."/>
            <person name="Battey J.N."/>
            <person name="Ouadi S."/>
            <person name="Bakaher N."/>
            <person name="Bovet L."/>
            <person name="Willig A."/>
            <person name="Goepfert S."/>
            <person name="Peitsch M.C."/>
            <person name="Ivanov N.V."/>
        </authorList>
    </citation>
    <scope>NUCLEOTIDE SEQUENCE [LARGE SCALE GENOMIC DNA]</scope>
</reference>
<gene>
    <name evidence="2" type="primary">LOC142167971</name>
</gene>